<name>S7PVP5_GLOTA</name>
<dbReference type="PANTHER" id="PTHR12110">
    <property type="entry name" value="HYDROXYPYRUVATE ISOMERASE"/>
    <property type="match status" value="1"/>
</dbReference>
<dbReference type="AlphaFoldDB" id="S7PVP5"/>
<dbReference type="PANTHER" id="PTHR12110:SF56">
    <property type="entry name" value="DEHYDRATASE, PUTATIVE (AFU_ORTHOLOGUE AFUA_6G08740)-RELATED"/>
    <property type="match status" value="1"/>
</dbReference>
<evidence type="ECO:0000313" key="3">
    <source>
        <dbReference type="Proteomes" id="UP000030669"/>
    </source>
</evidence>
<dbReference type="GeneID" id="19298866"/>
<dbReference type="Proteomes" id="UP000030669">
    <property type="component" value="Unassembled WGS sequence"/>
</dbReference>
<dbReference type="OMA" id="SNAWRPL"/>
<organism evidence="2 3">
    <name type="scientific">Gloeophyllum trabeum (strain ATCC 11539 / FP-39264 / Madison 617)</name>
    <name type="common">Brown rot fungus</name>
    <dbReference type="NCBI Taxonomy" id="670483"/>
    <lineage>
        <taxon>Eukaryota</taxon>
        <taxon>Fungi</taxon>
        <taxon>Dikarya</taxon>
        <taxon>Basidiomycota</taxon>
        <taxon>Agaricomycotina</taxon>
        <taxon>Agaricomycetes</taxon>
        <taxon>Gloeophyllales</taxon>
        <taxon>Gloeophyllaceae</taxon>
        <taxon>Gloeophyllum</taxon>
    </lineage>
</organism>
<gene>
    <name evidence="2" type="ORF">GLOTRDRAFT_107869</name>
</gene>
<dbReference type="InterPro" id="IPR013022">
    <property type="entry name" value="Xyl_isomerase-like_TIM-brl"/>
</dbReference>
<dbReference type="HOGENOM" id="CLU_035063_0_2_1"/>
<dbReference type="Pfam" id="PF01261">
    <property type="entry name" value="AP_endonuc_2"/>
    <property type="match status" value="1"/>
</dbReference>
<dbReference type="GO" id="GO:0016853">
    <property type="term" value="F:isomerase activity"/>
    <property type="evidence" value="ECO:0007669"/>
    <property type="project" value="UniProtKB-KW"/>
</dbReference>
<sequence>MSTQPLSSLPLAYCTDSAGMHPAHTLPLKLQSIAGAGFPLVELAFPDLEAYAASQHPGYHKLDNAGRGDLHTLVQVARDVRGMCDGLRVKVFAVHPFSQFEGFKDPQKQEEGMLRARAWFKVLSALGCDMLQVGSSNAPADDISDSYDDMARDLRALADEAATQDPPIRIAYELWAWGTYVNTWEHTWEVCKRVDRPNFGLCLDTFQICARAFADPTAPHGLLPAPTQTLSASLSRLARTLPPSSIFYLQISDASGPQNPLFSPHQLAKDAKAQGVDARYAWSNQWRPAPWMDECVERGGWGASSFGGYLPVVDVISAVARTGWRGVCSYEVFYEPDMRKPDGEVPRRWANAAQESHKRTLSELASRGVV</sequence>
<keyword evidence="2" id="KW-0413">Isomerase</keyword>
<keyword evidence="3" id="KW-1185">Reference proteome</keyword>
<dbReference type="eggNOG" id="ENOG502QW0W">
    <property type="taxonomic scope" value="Eukaryota"/>
</dbReference>
<accession>S7PVP5</accession>
<reference evidence="2 3" key="1">
    <citation type="journal article" date="2012" name="Science">
        <title>The Paleozoic origin of enzymatic lignin decomposition reconstructed from 31 fungal genomes.</title>
        <authorList>
            <person name="Floudas D."/>
            <person name="Binder M."/>
            <person name="Riley R."/>
            <person name="Barry K."/>
            <person name="Blanchette R.A."/>
            <person name="Henrissat B."/>
            <person name="Martinez A.T."/>
            <person name="Otillar R."/>
            <person name="Spatafora J.W."/>
            <person name="Yadav J.S."/>
            <person name="Aerts A."/>
            <person name="Benoit I."/>
            <person name="Boyd A."/>
            <person name="Carlson A."/>
            <person name="Copeland A."/>
            <person name="Coutinho P.M."/>
            <person name="de Vries R.P."/>
            <person name="Ferreira P."/>
            <person name="Findley K."/>
            <person name="Foster B."/>
            <person name="Gaskell J."/>
            <person name="Glotzer D."/>
            <person name="Gorecki P."/>
            <person name="Heitman J."/>
            <person name="Hesse C."/>
            <person name="Hori C."/>
            <person name="Igarashi K."/>
            <person name="Jurgens J.A."/>
            <person name="Kallen N."/>
            <person name="Kersten P."/>
            <person name="Kohler A."/>
            <person name="Kuees U."/>
            <person name="Kumar T.K.A."/>
            <person name="Kuo A."/>
            <person name="LaButti K."/>
            <person name="Larrondo L.F."/>
            <person name="Lindquist E."/>
            <person name="Ling A."/>
            <person name="Lombard V."/>
            <person name="Lucas S."/>
            <person name="Lundell T."/>
            <person name="Martin R."/>
            <person name="McLaughlin D.J."/>
            <person name="Morgenstern I."/>
            <person name="Morin E."/>
            <person name="Murat C."/>
            <person name="Nagy L.G."/>
            <person name="Nolan M."/>
            <person name="Ohm R.A."/>
            <person name="Patyshakuliyeva A."/>
            <person name="Rokas A."/>
            <person name="Ruiz-Duenas F.J."/>
            <person name="Sabat G."/>
            <person name="Salamov A."/>
            <person name="Samejima M."/>
            <person name="Schmutz J."/>
            <person name="Slot J.C."/>
            <person name="St John F."/>
            <person name="Stenlid J."/>
            <person name="Sun H."/>
            <person name="Sun S."/>
            <person name="Syed K."/>
            <person name="Tsang A."/>
            <person name="Wiebenga A."/>
            <person name="Young D."/>
            <person name="Pisabarro A."/>
            <person name="Eastwood D.C."/>
            <person name="Martin F."/>
            <person name="Cullen D."/>
            <person name="Grigoriev I.V."/>
            <person name="Hibbett D.S."/>
        </authorList>
    </citation>
    <scope>NUCLEOTIDE SEQUENCE [LARGE SCALE GENOMIC DNA]</scope>
    <source>
        <strain evidence="2 3">ATCC 11539</strain>
    </source>
</reference>
<evidence type="ECO:0000259" key="1">
    <source>
        <dbReference type="Pfam" id="PF01261"/>
    </source>
</evidence>
<dbReference type="RefSeq" id="XP_007869612.1">
    <property type="nucleotide sequence ID" value="XM_007871421.1"/>
</dbReference>
<dbReference type="InterPro" id="IPR036237">
    <property type="entry name" value="Xyl_isomerase-like_sf"/>
</dbReference>
<dbReference type="EMBL" id="KB469309">
    <property type="protein sequence ID" value="EPQ51701.1"/>
    <property type="molecule type" value="Genomic_DNA"/>
</dbReference>
<feature type="domain" description="Xylose isomerase-like TIM barrel" evidence="1">
    <location>
        <begin position="33"/>
        <end position="344"/>
    </location>
</feature>
<protein>
    <submittedName>
        <fullName evidence="2">Xylose isomerase-like protein</fullName>
    </submittedName>
</protein>
<dbReference type="SUPFAM" id="SSF51658">
    <property type="entry name" value="Xylose isomerase-like"/>
    <property type="match status" value="1"/>
</dbReference>
<dbReference type="Gene3D" id="3.20.20.150">
    <property type="entry name" value="Divalent-metal-dependent TIM barrel enzymes"/>
    <property type="match status" value="1"/>
</dbReference>
<dbReference type="InterPro" id="IPR050312">
    <property type="entry name" value="IolE/XylAMocC-like"/>
</dbReference>
<dbReference type="OrthoDB" id="5360893at2759"/>
<evidence type="ECO:0000313" key="2">
    <source>
        <dbReference type="EMBL" id="EPQ51701.1"/>
    </source>
</evidence>
<dbReference type="KEGG" id="gtr:GLOTRDRAFT_107869"/>
<proteinExistence type="predicted"/>